<proteinExistence type="predicted"/>
<evidence type="ECO:0000313" key="2">
    <source>
        <dbReference type="Proteomes" id="UP001211907"/>
    </source>
</evidence>
<keyword evidence="2" id="KW-1185">Reference proteome</keyword>
<feature type="non-terminal residue" evidence="1">
    <location>
        <position position="115"/>
    </location>
</feature>
<gene>
    <name evidence="1" type="ORF">HK100_008588</name>
</gene>
<name>A0AAD5XIC4_9FUNG</name>
<accession>A0AAD5XIC4</accession>
<dbReference type="AlphaFoldDB" id="A0AAD5XIC4"/>
<sequence length="115" mass="11982">MLCSPPLPTLGNASTETSTTEPASAVTSITVAMASSNASCSNHISNRISGVHSNPTILAPNMDFAAFVCSFVSQHTHSEIIPADLLSFIRHILATTQVSSSIIVMALGLIMKILA</sequence>
<dbReference type="EMBL" id="JADGJH010000420">
    <property type="protein sequence ID" value="KAJ3129509.1"/>
    <property type="molecule type" value="Genomic_DNA"/>
</dbReference>
<comment type="caution">
    <text evidence="1">The sequence shown here is derived from an EMBL/GenBank/DDBJ whole genome shotgun (WGS) entry which is preliminary data.</text>
</comment>
<organism evidence="1 2">
    <name type="scientific">Physocladia obscura</name>
    <dbReference type="NCBI Taxonomy" id="109957"/>
    <lineage>
        <taxon>Eukaryota</taxon>
        <taxon>Fungi</taxon>
        <taxon>Fungi incertae sedis</taxon>
        <taxon>Chytridiomycota</taxon>
        <taxon>Chytridiomycota incertae sedis</taxon>
        <taxon>Chytridiomycetes</taxon>
        <taxon>Chytridiales</taxon>
        <taxon>Chytriomycetaceae</taxon>
        <taxon>Physocladia</taxon>
    </lineage>
</organism>
<reference evidence="1" key="1">
    <citation type="submission" date="2020-05" db="EMBL/GenBank/DDBJ databases">
        <title>Phylogenomic resolution of chytrid fungi.</title>
        <authorList>
            <person name="Stajich J.E."/>
            <person name="Amses K."/>
            <person name="Simmons R."/>
            <person name="Seto K."/>
            <person name="Myers J."/>
            <person name="Bonds A."/>
            <person name="Quandt C.A."/>
            <person name="Barry K."/>
            <person name="Liu P."/>
            <person name="Grigoriev I."/>
            <person name="Longcore J.E."/>
            <person name="James T.Y."/>
        </authorList>
    </citation>
    <scope>NUCLEOTIDE SEQUENCE</scope>
    <source>
        <strain evidence="1">JEL0513</strain>
    </source>
</reference>
<dbReference type="Proteomes" id="UP001211907">
    <property type="component" value="Unassembled WGS sequence"/>
</dbReference>
<protein>
    <submittedName>
        <fullName evidence="1">Uncharacterized protein</fullName>
    </submittedName>
</protein>
<evidence type="ECO:0000313" key="1">
    <source>
        <dbReference type="EMBL" id="KAJ3129509.1"/>
    </source>
</evidence>